<keyword evidence="6" id="KW-1185">Reference proteome</keyword>
<reference evidence="6" key="1">
    <citation type="submission" date="2019-07" db="EMBL/GenBank/DDBJ databases">
        <title>De Novo Assembly of kiwifruit Actinidia rufa.</title>
        <authorList>
            <person name="Sugita-Konishi S."/>
            <person name="Sato K."/>
            <person name="Mori E."/>
            <person name="Abe Y."/>
            <person name="Kisaki G."/>
            <person name="Hamano K."/>
            <person name="Suezawa K."/>
            <person name="Otani M."/>
            <person name="Fukuda T."/>
            <person name="Manabe T."/>
            <person name="Gomi K."/>
            <person name="Tabuchi M."/>
            <person name="Akimitsu K."/>
            <person name="Kataoka I."/>
        </authorList>
    </citation>
    <scope>NUCLEOTIDE SEQUENCE [LARGE SCALE GENOMIC DNA]</scope>
    <source>
        <strain evidence="6">cv. Fuchu</strain>
    </source>
</reference>
<keyword evidence="5" id="KW-0808">Transferase</keyword>
<dbReference type="OrthoDB" id="2019833at2759"/>
<evidence type="ECO:0000313" key="6">
    <source>
        <dbReference type="Proteomes" id="UP000585474"/>
    </source>
</evidence>
<feature type="compositionally biased region" description="Polar residues" evidence="3">
    <location>
        <begin position="243"/>
        <end position="252"/>
    </location>
</feature>
<dbReference type="Pfam" id="PF07765">
    <property type="entry name" value="KIP1"/>
    <property type="match status" value="1"/>
</dbReference>
<comment type="similarity">
    <text evidence="2">Belongs to the NET family.</text>
</comment>
<evidence type="ECO:0000256" key="1">
    <source>
        <dbReference type="ARBA" id="ARBA00023054"/>
    </source>
</evidence>
<feature type="compositionally biased region" description="Acidic residues" evidence="3">
    <location>
        <begin position="258"/>
        <end position="285"/>
    </location>
</feature>
<keyword evidence="1" id="KW-0175">Coiled coil</keyword>
<protein>
    <submittedName>
        <fullName evidence="5">Kinase interacting (KIP1-like) family protein</fullName>
    </submittedName>
</protein>
<evidence type="ECO:0000259" key="4">
    <source>
        <dbReference type="PROSITE" id="PS51774"/>
    </source>
</evidence>
<proteinExistence type="inferred from homology"/>
<evidence type="ECO:0000256" key="3">
    <source>
        <dbReference type="SAM" id="MobiDB-lite"/>
    </source>
</evidence>
<dbReference type="InterPro" id="IPR011684">
    <property type="entry name" value="NAB"/>
</dbReference>
<comment type="caution">
    <text evidence="5">The sequence shown here is derived from an EMBL/GenBank/DDBJ whole genome shotgun (WGS) entry which is preliminary data.</text>
</comment>
<dbReference type="PROSITE" id="PS51774">
    <property type="entry name" value="NAB"/>
    <property type="match status" value="1"/>
</dbReference>
<dbReference type="AlphaFoldDB" id="A0A7J0DGV9"/>
<dbReference type="InterPro" id="IPR051861">
    <property type="entry name" value="NET_actin-binding_domain"/>
</dbReference>
<dbReference type="PANTHER" id="PTHR32258">
    <property type="entry name" value="PROTEIN NETWORKED 4A"/>
    <property type="match status" value="1"/>
</dbReference>
<keyword evidence="5" id="KW-0418">Kinase</keyword>
<accession>A0A7J0DGV9</accession>
<feature type="region of interest" description="Disordered" evidence="3">
    <location>
        <begin position="243"/>
        <end position="292"/>
    </location>
</feature>
<dbReference type="GO" id="GO:0003779">
    <property type="term" value="F:actin binding"/>
    <property type="evidence" value="ECO:0007669"/>
    <property type="project" value="InterPro"/>
</dbReference>
<dbReference type="Proteomes" id="UP000585474">
    <property type="component" value="Unassembled WGS sequence"/>
</dbReference>
<evidence type="ECO:0000256" key="2">
    <source>
        <dbReference type="ARBA" id="ARBA00038006"/>
    </source>
</evidence>
<feature type="domain" description="NAB" evidence="4">
    <location>
        <begin position="131"/>
        <end position="216"/>
    </location>
</feature>
<gene>
    <name evidence="5" type="ORF">Acr_00g0037540</name>
</gene>
<sequence length="412" mass="47032">MLSPNPGVEIHDSREDKQPLCRGEEWVNYPVAKSHVGASSNLTVGEPFLGNSSGGRTYCCQCAVIKGSRQAWCTPTEAKGYDNLAGICFRFPHYKLTDGANCRSEFIMRKSKADTSEIVLPFGFFRGAPSLTTSFNNCTLTTVSPAARAVSEKRLSDELDEKTKDMLRIIEEDADSFAKRAEMYYKKRTELISMIEDFYRAHRLLAERYDQVKSDTGFRHITPWASPLSFPYRQEKSMMTSIDNKSYDSYSDTYDPMESGDSEVDDPEEEEEEEPIDEENEEEEVSSGVVNDEVMKLRGEIERLKEENKIQKEQLDEKDEEKREVIRQLSLAMDALRVENVKLRKCVAKESPKKSSPSEFNRLKGMFIRKLFNGSPKSQASVCCSLDVGHIFQLVSKRIQFISYTFRVKLDC</sequence>
<dbReference type="GO" id="GO:0016301">
    <property type="term" value="F:kinase activity"/>
    <property type="evidence" value="ECO:0007669"/>
    <property type="project" value="UniProtKB-KW"/>
</dbReference>
<evidence type="ECO:0000313" key="5">
    <source>
        <dbReference type="EMBL" id="GFS35051.1"/>
    </source>
</evidence>
<dbReference type="EMBL" id="BJWL01000221">
    <property type="protein sequence ID" value="GFS35051.1"/>
    <property type="molecule type" value="Genomic_DNA"/>
</dbReference>
<name>A0A7J0DGV9_9ERIC</name>
<organism evidence="5 6">
    <name type="scientific">Actinidia rufa</name>
    <dbReference type="NCBI Taxonomy" id="165716"/>
    <lineage>
        <taxon>Eukaryota</taxon>
        <taxon>Viridiplantae</taxon>
        <taxon>Streptophyta</taxon>
        <taxon>Embryophyta</taxon>
        <taxon>Tracheophyta</taxon>
        <taxon>Spermatophyta</taxon>
        <taxon>Magnoliopsida</taxon>
        <taxon>eudicotyledons</taxon>
        <taxon>Gunneridae</taxon>
        <taxon>Pentapetalae</taxon>
        <taxon>asterids</taxon>
        <taxon>Ericales</taxon>
        <taxon>Actinidiaceae</taxon>
        <taxon>Actinidia</taxon>
    </lineage>
</organism>
<dbReference type="PANTHER" id="PTHR32258:SF28">
    <property type="entry name" value="PROTEIN NETWORKED 3A-RELATED"/>
    <property type="match status" value="1"/>
</dbReference>